<dbReference type="EMBL" id="ML737144">
    <property type="protein sequence ID" value="KAE8340905.1"/>
    <property type="molecule type" value="Genomic_DNA"/>
</dbReference>
<evidence type="ECO:0000256" key="1">
    <source>
        <dbReference type="SAM" id="SignalP"/>
    </source>
</evidence>
<name>A0A5N6Y609_9EURO</name>
<keyword evidence="1" id="KW-0732">Signal</keyword>
<feature type="signal peptide" evidence="1">
    <location>
        <begin position="1"/>
        <end position="21"/>
    </location>
</feature>
<evidence type="ECO:0000313" key="2">
    <source>
        <dbReference type="EMBL" id="KAE8340905.1"/>
    </source>
</evidence>
<dbReference type="AlphaFoldDB" id="A0A5N6Y609"/>
<proteinExistence type="predicted"/>
<reference evidence="2" key="1">
    <citation type="submission" date="2019-04" db="EMBL/GenBank/DDBJ databases">
        <title>Friends and foes A comparative genomics study of 23 Aspergillus species from section Flavi.</title>
        <authorList>
            <consortium name="DOE Joint Genome Institute"/>
            <person name="Kjaerbolling I."/>
            <person name="Vesth T."/>
            <person name="Frisvad J.C."/>
            <person name="Nybo J.L."/>
            <person name="Theobald S."/>
            <person name="Kildgaard S."/>
            <person name="Isbrandt T."/>
            <person name="Kuo A."/>
            <person name="Sato A."/>
            <person name="Lyhne E.K."/>
            <person name="Kogle M.E."/>
            <person name="Wiebenga A."/>
            <person name="Kun R.S."/>
            <person name="Lubbers R.J."/>
            <person name="Makela M.R."/>
            <person name="Barry K."/>
            <person name="Chovatia M."/>
            <person name="Clum A."/>
            <person name="Daum C."/>
            <person name="Haridas S."/>
            <person name="He G."/>
            <person name="LaButti K."/>
            <person name="Lipzen A."/>
            <person name="Mondo S."/>
            <person name="Riley R."/>
            <person name="Salamov A."/>
            <person name="Simmons B.A."/>
            <person name="Magnuson J.K."/>
            <person name="Henrissat B."/>
            <person name="Mortensen U.H."/>
            <person name="Larsen T.O."/>
            <person name="Devries R.P."/>
            <person name="Grigoriev I.V."/>
            <person name="Machida M."/>
            <person name="Baker S.E."/>
            <person name="Andersen M.R."/>
        </authorList>
    </citation>
    <scope>NUCLEOTIDE SEQUENCE</scope>
    <source>
        <strain evidence="2">CBS 117612</strain>
    </source>
</reference>
<evidence type="ECO:0008006" key="3">
    <source>
        <dbReference type="Google" id="ProtNLM"/>
    </source>
</evidence>
<organism evidence="2">
    <name type="scientific">Aspergillus arachidicola</name>
    <dbReference type="NCBI Taxonomy" id="656916"/>
    <lineage>
        <taxon>Eukaryota</taxon>
        <taxon>Fungi</taxon>
        <taxon>Dikarya</taxon>
        <taxon>Ascomycota</taxon>
        <taxon>Pezizomycotina</taxon>
        <taxon>Eurotiomycetes</taxon>
        <taxon>Eurotiomycetidae</taxon>
        <taxon>Eurotiales</taxon>
        <taxon>Aspergillaceae</taxon>
        <taxon>Aspergillus</taxon>
        <taxon>Aspergillus subgen. Circumdati</taxon>
    </lineage>
</organism>
<sequence length="101" mass="11247">MLLLILVHFFGSPFFSRIIVASNQSLCLSLSGFPPGTRYVRSPYCNAYYAVHRDGSGSRSIDGLLSSSGIFHGLLFYFYFWPAQFLVLSHSLHAHNALSIS</sequence>
<gene>
    <name evidence="2" type="ORF">BDV24DRAFT_133122</name>
</gene>
<feature type="chain" id="PRO_5024831143" description="Secreted protein" evidence="1">
    <location>
        <begin position="22"/>
        <end position="101"/>
    </location>
</feature>
<dbReference type="Proteomes" id="UP000325558">
    <property type="component" value="Unassembled WGS sequence"/>
</dbReference>
<accession>A0A5N6Y609</accession>
<protein>
    <recommendedName>
        <fullName evidence="3">Secreted protein</fullName>
    </recommendedName>
</protein>